<dbReference type="EMBL" id="MPTW01000007">
    <property type="protein sequence ID" value="OME69477.1"/>
    <property type="molecule type" value="Genomic_DNA"/>
</dbReference>
<dbReference type="InterPro" id="IPR050301">
    <property type="entry name" value="NTE"/>
</dbReference>
<dbReference type="InterPro" id="IPR002641">
    <property type="entry name" value="PNPLA_dom"/>
</dbReference>
<dbReference type="AlphaFoldDB" id="A0A1R0ZGT4"/>
<protein>
    <recommendedName>
        <fullName evidence="6">PNPLA domain-containing protein</fullName>
    </recommendedName>
</protein>
<dbReference type="PROSITE" id="PS51635">
    <property type="entry name" value="PNPLA"/>
    <property type="match status" value="1"/>
</dbReference>
<dbReference type="Proteomes" id="UP000187313">
    <property type="component" value="Unassembled WGS sequence"/>
</dbReference>
<feature type="domain" description="PNPLA" evidence="6">
    <location>
        <begin position="23"/>
        <end position="181"/>
    </location>
</feature>
<feature type="short sequence motif" description="DGA/G" evidence="5">
    <location>
        <begin position="168"/>
        <end position="170"/>
    </location>
</feature>
<feature type="active site" description="Nucleophile" evidence="5">
    <location>
        <position position="56"/>
    </location>
</feature>
<dbReference type="PROSITE" id="PS01237">
    <property type="entry name" value="UPF0028"/>
    <property type="match status" value="1"/>
</dbReference>
<proteinExistence type="inferred from homology"/>
<evidence type="ECO:0000256" key="2">
    <source>
        <dbReference type="ARBA" id="ARBA00022801"/>
    </source>
</evidence>
<keyword evidence="9" id="KW-1185">Reference proteome</keyword>
<dbReference type="InterPro" id="IPR001423">
    <property type="entry name" value="LysoPLipase_patatin_CS"/>
</dbReference>
<dbReference type="InterPro" id="IPR016035">
    <property type="entry name" value="Acyl_Trfase/lysoPLipase"/>
</dbReference>
<keyword evidence="3 5" id="KW-0442">Lipid degradation</keyword>
<feature type="active site" description="Proton acceptor" evidence="5">
    <location>
        <position position="168"/>
    </location>
</feature>
<evidence type="ECO:0000313" key="7">
    <source>
        <dbReference type="EMBL" id="OMD56089.1"/>
    </source>
</evidence>
<comment type="caution">
    <text evidence="8">The sequence shown here is derived from an EMBL/GenBank/DDBJ whole genome shotgun (WGS) entry which is preliminary data.</text>
</comment>
<evidence type="ECO:0000256" key="4">
    <source>
        <dbReference type="ARBA" id="ARBA00023098"/>
    </source>
</evidence>
<evidence type="ECO:0000256" key="5">
    <source>
        <dbReference type="PROSITE-ProRule" id="PRU01161"/>
    </source>
</evidence>
<reference evidence="8 10" key="1">
    <citation type="submission" date="2016-11" db="EMBL/GenBank/DDBJ databases">
        <title>Paenibacillus species isolates.</title>
        <authorList>
            <person name="Beno S.M."/>
        </authorList>
    </citation>
    <scope>NUCLEOTIDE SEQUENCE [LARGE SCALE GENOMIC DNA]</scope>
    <source>
        <strain evidence="8 10">FSL H7-0443</strain>
        <strain evidence="7 9">FSL R5-0923</strain>
    </source>
</reference>
<feature type="short sequence motif" description="GXSXG" evidence="5">
    <location>
        <begin position="54"/>
        <end position="58"/>
    </location>
</feature>
<dbReference type="Gene3D" id="3.40.1090.10">
    <property type="entry name" value="Cytosolic phospholipase A2 catalytic domain"/>
    <property type="match status" value="1"/>
</dbReference>
<dbReference type="GO" id="GO:0046470">
    <property type="term" value="P:phosphatidylcholine metabolic process"/>
    <property type="evidence" value="ECO:0007669"/>
    <property type="project" value="InterPro"/>
</dbReference>
<dbReference type="GO" id="GO:0016042">
    <property type="term" value="P:lipid catabolic process"/>
    <property type="evidence" value="ECO:0007669"/>
    <property type="project" value="UniProtKB-UniRule"/>
</dbReference>
<evidence type="ECO:0000259" key="6">
    <source>
        <dbReference type="PROSITE" id="PS51635"/>
    </source>
</evidence>
<dbReference type="GO" id="GO:0004622">
    <property type="term" value="F:phosphatidylcholine lysophospholipase activity"/>
    <property type="evidence" value="ECO:0007669"/>
    <property type="project" value="InterPro"/>
</dbReference>
<accession>A0A1R0ZGT4</accession>
<name>A0A1R0ZGT4_9BACL</name>
<evidence type="ECO:0000313" key="10">
    <source>
        <dbReference type="Proteomes" id="UP000187425"/>
    </source>
</evidence>
<evidence type="ECO:0000256" key="3">
    <source>
        <dbReference type="ARBA" id="ARBA00022963"/>
    </source>
</evidence>
<dbReference type="Pfam" id="PF01734">
    <property type="entry name" value="Patatin"/>
    <property type="match status" value="1"/>
</dbReference>
<keyword evidence="4 5" id="KW-0443">Lipid metabolism</keyword>
<gene>
    <name evidence="7" type="ORF">BSK51_01770</name>
    <name evidence="8" type="ORF">BSK65_14965</name>
</gene>
<dbReference type="PANTHER" id="PTHR14226:SF76">
    <property type="entry name" value="NTE FAMILY PROTEIN RSSA"/>
    <property type="match status" value="1"/>
</dbReference>
<sequence>MIYSHHLRFGRVRKVGDRPVIGLALGSGAARGMAHLGVLNILEQEGIPIDMIAGTSVGSMVGGAYAAGMSVKECMKVLSTISWGQLVRPTFPMRSLVHNAPIISFIEKHVGKRLIEELPIPFGAIASDVSTGEAHIMRTGSLAHAIAASTAVPVAMRPVNYQGKHLADGAIVHPVPAALVRSMGADIVIAVNVCPESFTKGAARHLIDSLMNTIDIMSAKLIKEELQLADVILRPDLGFNQISFKDADDYIAAGEVVTREAIAQIRQKIAAS</sequence>
<evidence type="ECO:0000313" key="9">
    <source>
        <dbReference type="Proteomes" id="UP000187313"/>
    </source>
</evidence>
<evidence type="ECO:0000256" key="1">
    <source>
        <dbReference type="ARBA" id="ARBA00006636"/>
    </source>
</evidence>
<keyword evidence="2 5" id="KW-0378">Hydrolase</keyword>
<dbReference type="PANTHER" id="PTHR14226">
    <property type="entry name" value="NEUROPATHY TARGET ESTERASE/SWISS CHEESE D.MELANOGASTER"/>
    <property type="match status" value="1"/>
</dbReference>
<comment type="similarity">
    <text evidence="1">Belongs to the NTE family.</text>
</comment>
<organism evidence="8 10">
    <name type="scientific">Paenibacillus odorifer</name>
    <dbReference type="NCBI Taxonomy" id="189426"/>
    <lineage>
        <taxon>Bacteria</taxon>
        <taxon>Bacillati</taxon>
        <taxon>Bacillota</taxon>
        <taxon>Bacilli</taxon>
        <taxon>Bacillales</taxon>
        <taxon>Paenibacillaceae</taxon>
        <taxon>Paenibacillus</taxon>
    </lineage>
</organism>
<evidence type="ECO:0000313" key="8">
    <source>
        <dbReference type="EMBL" id="OME69477.1"/>
    </source>
</evidence>
<dbReference type="SUPFAM" id="SSF52151">
    <property type="entry name" value="FabD/lysophospholipase-like"/>
    <property type="match status" value="1"/>
</dbReference>
<comment type="caution">
    <text evidence="5">Lacks conserved residue(s) required for the propagation of feature annotation.</text>
</comment>
<dbReference type="EMBL" id="MPTD01000001">
    <property type="protein sequence ID" value="OMD56089.1"/>
    <property type="molecule type" value="Genomic_DNA"/>
</dbReference>
<dbReference type="Proteomes" id="UP000187425">
    <property type="component" value="Unassembled WGS sequence"/>
</dbReference>